<comment type="caution">
    <text evidence="1">The sequence shown here is derived from an EMBL/GenBank/DDBJ whole genome shotgun (WGS) entry which is preliminary data.</text>
</comment>
<sequence length="148" mass="16301">MTIPDLPDVAGYSLDGETYTIESDENRDLCESLGVAPDPEGKAHPIYYYIATQVAMGETVAGLCNVCAFDIEDGPMMGGSNPSFNAPLMVGEPYQVRGQIDSIVRKESRKLGIMDIMTYTLHLDRLNGERMCSATNSWIFPRGQKNED</sequence>
<dbReference type="EMBL" id="JACIEQ010000001">
    <property type="protein sequence ID" value="MBB4021702.1"/>
    <property type="molecule type" value="Genomic_DNA"/>
</dbReference>
<reference evidence="1" key="1">
    <citation type="submission" date="2020-08" db="EMBL/GenBank/DDBJ databases">
        <title>Genomic Encyclopedia of Type Strains, Phase IV (KMG-IV): sequencing the most valuable type-strain genomes for metagenomic binning, comparative biology and taxonomic classification.</title>
        <authorList>
            <person name="Goeker M."/>
        </authorList>
    </citation>
    <scope>NUCLEOTIDE SEQUENCE [LARGE SCALE GENOMIC DNA]</scope>
    <source>
        <strain evidence="1">DSM 105040</strain>
    </source>
</reference>
<keyword evidence="2" id="KW-1185">Reference proteome</keyword>
<dbReference type="Proteomes" id="UP000585681">
    <property type="component" value="Unassembled WGS sequence"/>
</dbReference>
<accession>A0A840CCA9</accession>
<name>A0A840CCA9_9RHOB</name>
<proteinExistence type="predicted"/>
<dbReference type="AlphaFoldDB" id="A0A840CCA9"/>
<gene>
    <name evidence="1" type="ORF">GGR17_001493</name>
</gene>
<organism evidence="1 2">
    <name type="scientific">Actibacterium naphthalenivorans</name>
    <dbReference type="NCBI Taxonomy" id="1614693"/>
    <lineage>
        <taxon>Bacteria</taxon>
        <taxon>Pseudomonadati</taxon>
        <taxon>Pseudomonadota</taxon>
        <taxon>Alphaproteobacteria</taxon>
        <taxon>Rhodobacterales</taxon>
        <taxon>Roseobacteraceae</taxon>
        <taxon>Actibacterium</taxon>
    </lineage>
</organism>
<evidence type="ECO:0000313" key="2">
    <source>
        <dbReference type="Proteomes" id="UP000585681"/>
    </source>
</evidence>
<dbReference type="RefSeq" id="WP_054540212.1">
    <property type="nucleotide sequence ID" value="NZ_JACIEQ010000001.1"/>
</dbReference>
<protein>
    <recommendedName>
        <fullName evidence="3">N-terminal of MaoC-like dehydratase domain-containing protein</fullName>
    </recommendedName>
</protein>
<evidence type="ECO:0000313" key="1">
    <source>
        <dbReference type="EMBL" id="MBB4021702.1"/>
    </source>
</evidence>
<evidence type="ECO:0008006" key="3">
    <source>
        <dbReference type="Google" id="ProtNLM"/>
    </source>
</evidence>